<proteinExistence type="predicted"/>
<dbReference type="Proteomes" id="UP000318053">
    <property type="component" value="Unassembled WGS sequence"/>
</dbReference>
<keyword evidence="4" id="KW-1185">Reference proteome</keyword>
<reference evidence="3 4" key="1">
    <citation type="submission" date="2019-02" db="EMBL/GenBank/DDBJ databases">
        <title>Deep-cultivation of Planctomycetes and their phenomic and genomic characterization uncovers novel biology.</title>
        <authorList>
            <person name="Wiegand S."/>
            <person name="Jogler M."/>
            <person name="Boedeker C."/>
            <person name="Pinto D."/>
            <person name="Vollmers J."/>
            <person name="Rivas-Marin E."/>
            <person name="Kohn T."/>
            <person name="Peeters S.H."/>
            <person name="Heuer A."/>
            <person name="Rast P."/>
            <person name="Oberbeckmann S."/>
            <person name="Bunk B."/>
            <person name="Jeske O."/>
            <person name="Meyerdierks A."/>
            <person name="Storesund J.E."/>
            <person name="Kallscheuer N."/>
            <person name="Luecker S."/>
            <person name="Lage O.M."/>
            <person name="Pohl T."/>
            <person name="Merkel B.J."/>
            <person name="Hornburger P."/>
            <person name="Mueller R.-W."/>
            <person name="Bruemmer F."/>
            <person name="Labrenz M."/>
            <person name="Spormann A.M."/>
            <person name="Op Den Camp H."/>
            <person name="Overmann J."/>
            <person name="Amann R."/>
            <person name="Jetten M.S.M."/>
            <person name="Mascher T."/>
            <person name="Medema M.H."/>
            <person name="Devos D.P."/>
            <person name="Kaster A.-K."/>
            <person name="Ovreas L."/>
            <person name="Rohde M."/>
            <person name="Galperin M.Y."/>
            <person name="Jogler C."/>
        </authorList>
    </citation>
    <scope>NUCLEOTIDE SEQUENCE [LARGE SCALE GENOMIC DNA]</scope>
    <source>
        <strain evidence="3 4">CA85</strain>
    </source>
</reference>
<gene>
    <name evidence="3" type="ORF">CA85_01500</name>
</gene>
<protein>
    <submittedName>
        <fullName evidence="3">Glycosyltransferase family 25 (LPS biosynthesis protein)</fullName>
    </submittedName>
</protein>
<evidence type="ECO:0000313" key="4">
    <source>
        <dbReference type="Proteomes" id="UP000318053"/>
    </source>
</evidence>
<dbReference type="AlphaFoldDB" id="A0A5C5YJ18"/>
<feature type="compositionally biased region" description="Polar residues" evidence="1">
    <location>
        <begin position="1"/>
        <end position="11"/>
    </location>
</feature>
<dbReference type="SUPFAM" id="SSF52540">
    <property type="entry name" value="P-loop containing nucleoside triphosphate hydrolases"/>
    <property type="match status" value="1"/>
</dbReference>
<evidence type="ECO:0000313" key="3">
    <source>
        <dbReference type="EMBL" id="TWT74864.1"/>
    </source>
</evidence>
<organism evidence="3 4">
    <name type="scientific">Allorhodopirellula solitaria</name>
    <dbReference type="NCBI Taxonomy" id="2527987"/>
    <lineage>
        <taxon>Bacteria</taxon>
        <taxon>Pseudomonadati</taxon>
        <taxon>Planctomycetota</taxon>
        <taxon>Planctomycetia</taxon>
        <taxon>Pirellulales</taxon>
        <taxon>Pirellulaceae</taxon>
        <taxon>Allorhodopirellula</taxon>
    </lineage>
</organism>
<name>A0A5C5YJ18_9BACT</name>
<dbReference type="InterPro" id="IPR027417">
    <property type="entry name" value="P-loop_NTPase"/>
</dbReference>
<accession>A0A5C5YJ18</accession>
<dbReference type="InterPro" id="IPR002654">
    <property type="entry name" value="Glyco_trans_25"/>
</dbReference>
<keyword evidence="3" id="KW-0808">Transferase</keyword>
<sequence>MNATTMSTRQQVPRGDKASHTSGDKIVQRCFLMNLDQRPDRLREWMEQLPQPWPLPEPERFAAIDGRRVPPPAHWRAGNGAWGCYRSHFLILEKCLSEGIDSYVVFEDDAGFGDQFGNRLHQFVEELPDDWGMAYLGGQHLYSVSHPPVKISEHVYLPYNVNRTHAFMVRGRTAMSALYRHLHTRDWKKANHIDHHLGRMIQRRYFGIARRNLGKGAVAVYAPDRWMVGQLPTRSNISGRRWSETRFFNDAVNVDHNDEPFFAVLGPHRSGTSCVAMIMHHLGVHMGNQLGGFEATGGGEAVGLIELCEKAMKFPATDPTIGDAELTQLLKKFIVGKKSEAVRDESVAGGKYPHLCRFADQVYAAIGDSLRIIAVDRPIEASIRSLQTRSHKNRGQWYAAGDRACERLQRSLLHHREKFIASHPNVLVHRINFASLTSDPRAEIVRLVKFLGIEPEQDELEAAIAHVNPKLRKHG</sequence>
<feature type="region of interest" description="Disordered" evidence="1">
    <location>
        <begin position="1"/>
        <end position="21"/>
    </location>
</feature>
<evidence type="ECO:0000259" key="2">
    <source>
        <dbReference type="Pfam" id="PF01755"/>
    </source>
</evidence>
<comment type="caution">
    <text evidence="3">The sequence shown here is derived from an EMBL/GenBank/DDBJ whole genome shotgun (WGS) entry which is preliminary data.</text>
</comment>
<dbReference type="GO" id="GO:0016740">
    <property type="term" value="F:transferase activity"/>
    <property type="evidence" value="ECO:0007669"/>
    <property type="project" value="UniProtKB-KW"/>
</dbReference>
<dbReference type="Pfam" id="PF01755">
    <property type="entry name" value="Glyco_transf_25"/>
    <property type="match status" value="1"/>
</dbReference>
<evidence type="ECO:0000256" key="1">
    <source>
        <dbReference type="SAM" id="MobiDB-lite"/>
    </source>
</evidence>
<dbReference type="CDD" id="cd06532">
    <property type="entry name" value="Glyco_transf_25"/>
    <property type="match status" value="1"/>
</dbReference>
<feature type="domain" description="Glycosyl transferase family 25" evidence="2">
    <location>
        <begin position="79"/>
        <end position="139"/>
    </location>
</feature>
<dbReference type="Gene3D" id="3.40.50.300">
    <property type="entry name" value="P-loop containing nucleotide triphosphate hydrolases"/>
    <property type="match status" value="1"/>
</dbReference>
<dbReference type="EMBL" id="SJPK01000001">
    <property type="protein sequence ID" value="TWT74864.1"/>
    <property type="molecule type" value="Genomic_DNA"/>
</dbReference>